<dbReference type="OMA" id="SNKETKC"/>
<comment type="caution">
    <text evidence="1">The sequence shown here is derived from an EMBL/GenBank/DDBJ whole genome shotgun (WGS) entry which is preliminary data.</text>
</comment>
<sequence length="122" mass="14249">MDSISTCLLLLNKKCNKESQCTKDELNNSIDLQFDSKVSLQERQIVKYLHEMGIQTKTDPVLKEQQYWNQRRIESNKKLEEFQSCSQLSFNSCVLKLLNRRESSFGNKFHKNQSILQTSLAS</sequence>
<name>A0A8S1PNE3_PARPR</name>
<dbReference type="EMBL" id="CAJJDM010000126">
    <property type="protein sequence ID" value="CAD8104203.1"/>
    <property type="molecule type" value="Genomic_DNA"/>
</dbReference>
<accession>A0A8S1PNE3</accession>
<dbReference type="Proteomes" id="UP000688137">
    <property type="component" value="Unassembled WGS sequence"/>
</dbReference>
<organism evidence="1 2">
    <name type="scientific">Paramecium primaurelia</name>
    <dbReference type="NCBI Taxonomy" id="5886"/>
    <lineage>
        <taxon>Eukaryota</taxon>
        <taxon>Sar</taxon>
        <taxon>Alveolata</taxon>
        <taxon>Ciliophora</taxon>
        <taxon>Intramacronucleata</taxon>
        <taxon>Oligohymenophorea</taxon>
        <taxon>Peniculida</taxon>
        <taxon>Parameciidae</taxon>
        <taxon>Paramecium</taxon>
    </lineage>
</organism>
<gene>
    <name evidence="1" type="ORF">PPRIM_AZ9-3.1.T1230054</name>
</gene>
<protein>
    <submittedName>
        <fullName evidence="1">Uncharacterized protein</fullName>
    </submittedName>
</protein>
<keyword evidence="2" id="KW-1185">Reference proteome</keyword>
<proteinExistence type="predicted"/>
<dbReference type="AlphaFoldDB" id="A0A8S1PNE3"/>
<evidence type="ECO:0000313" key="1">
    <source>
        <dbReference type="EMBL" id="CAD8104203.1"/>
    </source>
</evidence>
<evidence type="ECO:0000313" key="2">
    <source>
        <dbReference type="Proteomes" id="UP000688137"/>
    </source>
</evidence>
<reference evidence="1" key="1">
    <citation type="submission" date="2021-01" db="EMBL/GenBank/DDBJ databases">
        <authorList>
            <consortium name="Genoscope - CEA"/>
            <person name="William W."/>
        </authorList>
    </citation>
    <scope>NUCLEOTIDE SEQUENCE</scope>
</reference>